<comment type="caution">
    <text evidence="1">The sequence shown here is derived from an EMBL/GenBank/DDBJ whole genome shotgun (WGS) entry which is preliminary data.</text>
</comment>
<dbReference type="EMBL" id="CM037158">
    <property type="protein sequence ID" value="KAH7852545.1"/>
    <property type="molecule type" value="Genomic_DNA"/>
</dbReference>
<gene>
    <name evidence="1" type="ORF">Vadar_026147</name>
</gene>
<protein>
    <submittedName>
        <fullName evidence="1">Uncharacterized protein</fullName>
    </submittedName>
</protein>
<proteinExistence type="predicted"/>
<name>A0ACB7YGF0_9ERIC</name>
<sequence length="575" mass="66125">MARGIALAVDPVFFFALRVSSWDERPGVYVDGGVVAIVAVARTCVDVVHLCHLLLQFRLAYVSRESLVVGCGKLVWDARAIASRYLRSFKAFWFDALVIVPIPQVVYGLVAKKLILKEERIGVAMAILQLMFLFQFIPKVYHSFSLMQRMRKVTGYVFGTVWWGFGLNLISYFLASHAAGGCWYILSIQRIASCLTQQNHRSGNYHTLVIQRSSNPTIPKMAKTGLCFDENGAFPYGIYQFALPLLSTNSTAIKILYSNLWGLMALSTMGNNLEPTSRSSEVLFCICVVLGGLMLFTLLIGNIQVFLHAVTARRRKMQLRYQEVQWWMRRRQLPVHLRKRVGHFERQRWATMGGVEDEMELIKDLPEGLRRDIKRHLCLDLIKKVPLFHCLDDLILDNICDRVKPLVFSKGEKIMREGDPVQKMIFIVHGQIKRSQTLSKGTMAITTLQPGTFLGDELLTWCLRRPFIGRLPASNATFKCVRPTEAFSLEFDDLRYITDHFRYQFGNEKVKRTARYYSSNWRNWAAVNIQFAWRWYRMGIIRVPVSSGMENVGGEIRLRRYAAVFMSIRPHDHLE</sequence>
<reference evidence="1 2" key="1">
    <citation type="journal article" date="2021" name="Hortic Res">
        <title>High-quality reference genome and annotation aids understanding of berry development for evergreen blueberry (Vaccinium darrowii).</title>
        <authorList>
            <person name="Yu J."/>
            <person name="Hulse-Kemp A.M."/>
            <person name="Babiker E."/>
            <person name="Staton M."/>
        </authorList>
    </citation>
    <scope>NUCLEOTIDE SEQUENCE [LARGE SCALE GENOMIC DNA]</scope>
    <source>
        <strain evidence="2">cv. NJ 8807/NJ 8810</strain>
        <tissue evidence="1">Young leaf</tissue>
    </source>
</reference>
<organism evidence="1 2">
    <name type="scientific">Vaccinium darrowii</name>
    <dbReference type="NCBI Taxonomy" id="229202"/>
    <lineage>
        <taxon>Eukaryota</taxon>
        <taxon>Viridiplantae</taxon>
        <taxon>Streptophyta</taxon>
        <taxon>Embryophyta</taxon>
        <taxon>Tracheophyta</taxon>
        <taxon>Spermatophyta</taxon>
        <taxon>Magnoliopsida</taxon>
        <taxon>eudicotyledons</taxon>
        <taxon>Gunneridae</taxon>
        <taxon>Pentapetalae</taxon>
        <taxon>asterids</taxon>
        <taxon>Ericales</taxon>
        <taxon>Ericaceae</taxon>
        <taxon>Vaccinioideae</taxon>
        <taxon>Vaccinieae</taxon>
        <taxon>Vaccinium</taxon>
    </lineage>
</organism>
<evidence type="ECO:0000313" key="1">
    <source>
        <dbReference type="EMBL" id="KAH7852545.1"/>
    </source>
</evidence>
<keyword evidence="2" id="KW-1185">Reference proteome</keyword>
<evidence type="ECO:0000313" key="2">
    <source>
        <dbReference type="Proteomes" id="UP000828048"/>
    </source>
</evidence>
<dbReference type="Proteomes" id="UP000828048">
    <property type="component" value="Chromosome 8"/>
</dbReference>
<accession>A0ACB7YGF0</accession>